<dbReference type="PANTHER" id="PTHR10858">
    <property type="entry name" value="DEOXYRIBONUCLEASE II"/>
    <property type="match status" value="1"/>
</dbReference>
<dbReference type="Pfam" id="PF03265">
    <property type="entry name" value="DNase_II"/>
    <property type="match status" value="2"/>
</dbReference>
<dbReference type="PANTHER" id="PTHR10858:SF30">
    <property type="entry name" value="CELL-DEATH-RELATED NUCLEASE 7"/>
    <property type="match status" value="1"/>
</dbReference>
<keyword evidence="5" id="KW-1185">Reference proteome</keyword>
<keyword evidence="2" id="KW-0378">Hydrolase</keyword>
<evidence type="ECO:0000256" key="2">
    <source>
        <dbReference type="ARBA" id="ARBA00022801"/>
    </source>
</evidence>
<evidence type="ECO:0000313" key="5">
    <source>
        <dbReference type="Proteomes" id="UP000807504"/>
    </source>
</evidence>
<dbReference type="InterPro" id="IPR004947">
    <property type="entry name" value="DNase_II"/>
</dbReference>
<sequence>MHSLCIRFYVISVVIFLTVNFSFAVEFGCKDEDGQSVDWFVNYKIPKLEQGYSGTNLADGTAYAYMSSDTPGRWILSEQSITTDSSMLAKTLHPVIHNKEEATYLFYNDDPPVGFNGTSNGHLKGVVAFKGKYGFWLIHSIPKFGETREYRYPNNAMVNGQSILCVSFNTTSLNEICSQLLHCSPKIYESQVTDDAASFLDDKTKTLFTSKPSFNRKEPFERITPLKSTGKMSFISFAKDGQFKKDVYSSIIAPELKADLATETWRRGSGGFLPPNCTSSYTVIDISQIKMTVKMGRKNEDLVFSSTEDHSKWAVSLSSSKRWICVGDMNRMDSQANRGGGALCFQSAKIRRAYQSLIADSDRYTSFQISCKDEANQDVDWFIIYKLPTIKKERKGSYLYDGKAYAYFTSNGPKEWRLSSYSVESNASMLGKTWQTYRDAANTGLDIAYLFYNDEPAMHHKGTAVGHLKGYFAFDDDSGIWMVHSIPKFGDAERYSYPKSGLRNGQMALCMNYDTSVLNEICHHLLYCNPKRYDYKITNDMSERLDRYSRSLFTEKPAFIKRGELMKETILDSIGNTRFVAFAKDNQLRVDLYEDILAPNLDTNLLVQSWRLGRGNLERPPIPFEYSVTNVVAMNMTVSNRERSIFFIAKEDHSKWAISAESPSRWVCIADLNRMTSQKKRGGGAVCIHSGPIWEAFNSIIDKRKRVPRLRRKKKKRFSEKPLLA</sequence>
<dbReference type="EMBL" id="JABXBU010000015">
    <property type="protein sequence ID" value="KAF8786959.1"/>
    <property type="molecule type" value="Genomic_DNA"/>
</dbReference>
<dbReference type="GO" id="GO:0004531">
    <property type="term" value="F:deoxyribonuclease II activity"/>
    <property type="evidence" value="ECO:0007669"/>
    <property type="project" value="InterPro"/>
</dbReference>
<dbReference type="GO" id="GO:0006309">
    <property type="term" value="P:apoptotic DNA fragmentation"/>
    <property type="evidence" value="ECO:0007669"/>
    <property type="project" value="TreeGrafter"/>
</dbReference>
<protein>
    <submittedName>
        <fullName evidence="4">Deoxyribonuclease-2 like protein</fullName>
    </submittedName>
</protein>
<evidence type="ECO:0000256" key="3">
    <source>
        <dbReference type="SAM" id="SignalP"/>
    </source>
</evidence>
<comment type="similarity">
    <text evidence="1">Belongs to the DNase II family.</text>
</comment>
<gene>
    <name evidence="4" type="ORF">HNY73_008603</name>
</gene>
<feature type="signal peptide" evidence="3">
    <location>
        <begin position="1"/>
        <end position="24"/>
    </location>
</feature>
<reference evidence="4" key="1">
    <citation type="journal article" date="2020" name="bioRxiv">
        <title>Chromosome-level reference genome of the European wasp spider Argiope bruennichi: a resource for studies on range expansion and evolutionary adaptation.</title>
        <authorList>
            <person name="Sheffer M.M."/>
            <person name="Hoppe A."/>
            <person name="Krehenwinkel H."/>
            <person name="Uhl G."/>
            <person name="Kuss A.W."/>
            <person name="Jensen L."/>
            <person name="Jensen C."/>
            <person name="Gillespie R.G."/>
            <person name="Hoff K.J."/>
            <person name="Prost S."/>
        </authorList>
    </citation>
    <scope>NUCLEOTIDE SEQUENCE</scope>
</reference>
<evidence type="ECO:0000256" key="1">
    <source>
        <dbReference type="ARBA" id="ARBA00007527"/>
    </source>
</evidence>
<dbReference type="CDD" id="cd09120">
    <property type="entry name" value="PLDc_DNaseII_1"/>
    <property type="match status" value="1"/>
</dbReference>
<name>A0A8T0FC17_ARGBR</name>
<comment type="caution">
    <text evidence="4">The sequence shown here is derived from an EMBL/GenBank/DDBJ whole genome shotgun (WGS) entry which is preliminary data.</text>
</comment>
<feature type="chain" id="PRO_5035762214" evidence="3">
    <location>
        <begin position="25"/>
        <end position="725"/>
    </location>
</feature>
<dbReference type="CDD" id="cd09121">
    <property type="entry name" value="PLDc_DNaseII_2"/>
    <property type="match status" value="1"/>
</dbReference>
<keyword evidence="3" id="KW-0732">Signal</keyword>
<evidence type="ECO:0000313" key="4">
    <source>
        <dbReference type="EMBL" id="KAF8786959.1"/>
    </source>
</evidence>
<proteinExistence type="inferred from homology"/>
<accession>A0A8T0FC17</accession>
<organism evidence="4 5">
    <name type="scientific">Argiope bruennichi</name>
    <name type="common">Wasp spider</name>
    <name type="synonym">Aranea bruennichi</name>
    <dbReference type="NCBI Taxonomy" id="94029"/>
    <lineage>
        <taxon>Eukaryota</taxon>
        <taxon>Metazoa</taxon>
        <taxon>Ecdysozoa</taxon>
        <taxon>Arthropoda</taxon>
        <taxon>Chelicerata</taxon>
        <taxon>Arachnida</taxon>
        <taxon>Araneae</taxon>
        <taxon>Araneomorphae</taxon>
        <taxon>Entelegynae</taxon>
        <taxon>Araneoidea</taxon>
        <taxon>Araneidae</taxon>
        <taxon>Argiope</taxon>
    </lineage>
</organism>
<reference evidence="4" key="2">
    <citation type="submission" date="2020-06" db="EMBL/GenBank/DDBJ databases">
        <authorList>
            <person name="Sheffer M."/>
        </authorList>
    </citation>
    <scope>NUCLEOTIDE SEQUENCE</scope>
</reference>
<dbReference type="Proteomes" id="UP000807504">
    <property type="component" value="Unassembled WGS sequence"/>
</dbReference>
<dbReference type="AlphaFoldDB" id="A0A8T0FC17"/>